<dbReference type="InterPro" id="IPR010895">
    <property type="entry name" value="CHRD"/>
</dbReference>
<dbReference type="NCBIfam" id="TIGR02595">
    <property type="entry name" value="PEP_CTERM"/>
    <property type="match status" value="1"/>
</dbReference>
<dbReference type="SMART" id="SM00754">
    <property type="entry name" value="CHRD"/>
    <property type="match status" value="1"/>
</dbReference>
<proteinExistence type="predicted"/>
<feature type="signal peptide" evidence="1">
    <location>
        <begin position="1"/>
        <end position="24"/>
    </location>
</feature>
<dbReference type="PROSITE" id="PS50933">
    <property type="entry name" value="CHRD"/>
    <property type="match status" value="1"/>
</dbReference>
<feature type="domain" description="CHRD" evidence="2">
    <location>
        <begin position="24"/>
        <end position="163"/>
    </location>
</feature>
<evidence type="ECO:0000256" key="1">
    <source>
        <dbReference type="SAM" id="SignalP"/>
    </source>
</evidence>
<keyword evidence="4" id="KW-1185">Reference proteome</keyword>
<dbReference type="InterPro" id="IPR013424">
    <property type="entry name" value="Ice-binding_C"/>
</dbReference>
<comment type="caution">
    <text evidence="3">The sequence shown here is derived from an EMBL/GenBank/DDBJ whole genome shotgun (WGS) entry which is preliminary data.</text>
</comment>
<keyword evidence="1" id="KW-0732">Signal</keyword>
<organism evidence="3 4">
    <name type="scientific">Aliiglaciecola lipolytica E3</name>
    <dbReference type="NCBI Taxonomy" id="1127673"/>
    <lineage>
        <taxon>Bacteria</taxon>
        <taxon>Pseudomonadati</taxon>
        <taxon>Pseudomonadota</taxon>
        <taxon>Gammaproteobacteria</taxon>
        <taxon>Alteromonadales</taxon>
        <taxon>Alteromonadaceae</taxon>
        <taxon>Aliiglaciecola</taxon>
    </lineage>
</organism>
<gene>
    <name evidence="3" type="ORF">GLIP_2640</name>
</gene>
<accession>K6YVI5</accession>
<protein>
    <submittedName>
        <fullName evidence="3">CHRD family protein</fullName>
    </submittedName>
</protein>
<sequence>MKIKFMNKIFYVLFLSAFSFLANAGFMFSTTLSGDQEVPPVATAASGMAMGELTGMSGSYVFTYQIDYMDLSSPIIDIAGGGHFHNAPMGSNGGVVHLFDTDVFAFLGTTSGSIMGDWRFDDATNPLTDALAEQLIAGNIYINLHTQNFTGGELRGQLAVVPEPASWFLFAAGIMTLIARRFRKV</sequence>
<dbReference type="STRING" id="1127673.GLIP_2640"/>
<evidence type="ECO:0000313" key="3">
    <source>
        <dbReference type="EMBL" id="GAC15265.1"/>
    </source>
</evidence>
<reference evidence="3 4" key="1">
    <citation type="journal article" date="2017" name="Antonie Van Leeuwenhoek">
        <title>Rhizobium rhizosphaerae sp. nov., a novel species isolated from rice rhizosphere.</title>
        <authorList>
            <person name="Zhao J.J."/>
            <person name="Zhang J."/>
            <person name="Zhang R.J."/>
            <person name="Zhang C.W."/>
            <person name="Yin H.Q."/>
            <person name="Zhang X.X."/>
        </authorList>
    </citation>
    <scope>NUCLEOTIDE SEQUENCE [LARGE SCALE GENOMIC DNA]</scope>
    <source>
        <strain evidence="3 4">E3</strain>
    </source>
</reference>
<evidence type="ECO:0000259" key="2">
    <source>
        <dbReference type="PROSITE" id="PS50933"/>
    </source>
</evidence>
<evidence type="ECO:0000313" key="4">
    <source>
        <dbReference type="Proteomes" id="UP000006334"/>
    </source>
</evidence>
<dbReference type="EMBL" id="BAEN01000049">
    <property type="protein sequence ID" value="GAC15265.1"/>
    <property type="molecule type" value="Genomic_DNA"/>
</dbReference>
<feature type="chain" id="PRO_5003897762" evidence="1">
    <location>
        <begin position="25"/>
        <end position="185"/>
    </location>
</feature>
<dbReference type="AlphaFoldDB" id="K6YVI5"/>
<dbReference type="Proteomes" id="UP000006334">
    <property type="component" value="Unassembled WGS sequence"/>
</dbReference>
<dbReference type="Pfam" id="PF07589">
    <property type="entry name" value="PEP-CTERM"/>
    <property type="match status" value="1"/>
</dbReference>
<dbReference type="eggNOG" id="COG4222">
    <property type="taxonomic scope" value="Bacteria"/>
</dbReference>
<dbReference type="Pfam" id="PF07452">
    <property type="entry name" value="CHRD"/>
    <property type="match status" value="1"/>
</dbReference>
<name>K6YVI5_9ALTE</name>